<evidence type="ECO:0000259" key="13">
    <source>
        <dbReference type="Pfam" id="PF01433"/>
    </source>
</evidence>
<accession>A0A5B9FU70</accession>
<dbReference type="AlphaFoldDB" id="A0A5B9FU70"/>
<keyword evidence="11" id="KW-0482">Metalloprotease</keyword>
<comment type="catalytic activity">
    <reaction evidence="1">
        <text>Release of an N-terminal amino acid, Xaa-|-Yaa- from a peptide, amide or arylamide. Xaa is preferably Ala, but may be most amino acids including Pro (slow action). When a terminal hydrophobic residue is followed by a prolyl residue, the two may be released as an intact Xaa-Pro dipeptide.</text>
        <dbReference type="EC" id="3.4.11.2"/>
    </reaction>
</comment>
<dbReference type="InterPro" id="IPR014782">
    <property type="entry name" value="Peptidase_M1_dom"/>
</dbReference>
<keyword evidence="6" id="KW-0031">Aminopeptidase</keyword>
<evidence type="ECO:0000256" key="2">
    <source>
        <dbReference type="ARBA" id="ARBA00001947"/>
    </source>
</evidence>
<dbReference type="Gene3D" id="1.10.390.10">
    <property type="entry name" value="Neutral Protease Domain 2"/>
    <property type="match status" value="1"/>
</dbReference>
<dbReference type="Gene3D" id="2.60.40.1730">
    <property type="entry name" value="tricorn interacting facor f3 domain"/>
    <property type="match status" value="1"/>
</dbReference>
<dbReference type="InterPro" id="IPR045357">
    <property type="entry name" value="Aminopeptidase_N-like_N"/>
</dbReference>
<dbReference type="Pfam" id="PF17900">
    <property type="entry name" value="Peptidase_M1_N"/>
    <property type="match status" value="1"/>
</dbReference>
<dbReference type="OrthoDB" id="100605at2"/>
<dbReference type="EMBL" id="CP042831">
    <property type="protein sequence ID" value="QEE50535.1"/>
    <property type="molecule type" value="Genomic_DNA"/>
</dbReference>
<dbReference type="GO" id="GO:0016020">
    <property type="term" value="C:membrane"/>
    <property type="evidence" value="ECO:0007669"/>
    <property type="project" value="TreeGrafter"/>
</dbReference>
<dbReference type="GO" id="GO:0042277">
    <property type="term" value="F:peptide binding"/>
    <property type="evidence" value="ECO:0007669"/>
    <property type="project" value="TreeGrafter"/>
</dbReference>
<evidence type="ECO:0000256" key="3">
    <source>
        <dbReference type="ARBA" id="ARBA00010136"/>
    </source>
</evidence>
<dbReference type="PRINTS" id="PR00756">
    <property type="entry name" value="ALADIPTASE"/>
</dbReference>
<keyword evidence="16" id="KW-1185">Reference proteome</keyword>
<dbReference type="GO" id="GO:0006508">
    <property type="term" value="P:proteolysis"/>
    <property type="evidence" value="ECO:0007669"/>
    <property type="project" value="UniProtKB-KW"/>
</dbReference>
<feature type="domain" description="Aminopeptidase N-like N-terminal" evidence="14">
    <location>
        <begin position="33"/>
        <end position="191"/>
    </location>
</feature>
<proteinExistence type="inferred from homology"/>
<evidence type="ECO:0000256" key="8">
    <source>
        <dbReference type="ARBA" id="ARBA00022723"/>
    </source>
</evidence>
<keyword evidence="10" id="KW-0862">Zinc</keyword>
<keyword evidence="12" id="KW-0732">Signal</keyword>
<feature type="domain" description="Peptidase M1 membrane alanine aminopeptidase" evidence="13">
    <location>
        <begin position="231"/>
        <end position="429"/>
    </location>
</feature>
<evidence type="ECO:0000256" key="9">
    <source>
        <dbReference type="ARBA" id="ARBA00022801"/>
    </source>
</evidence>
<dbReference type="CDD" id="cd09603">
    <property type="entry name" value="M1_APN_like"/>
    <property type="match status" value="1"/>
</dbReference>
<evidence type="ECO:0000256" key="11">
    <source>
        <dbReference type="ARBA" id="ARBA00023049"/>
    </source>
</evidence>
<comment type="similarity">
    <text evidence="3">Belongs to the peptidase M1 family.</text>
</comment>
<organism evidence="15 16">
    <name type="scientific">Flavobacterium alkalisoli</name>
    <dbReference type="NCBI Taxonomy" id="2602769"/>
    <lineage>
        <taxon>Bacteria</taxon>
        <taxon>Pseudomonadati</taxon>
        <taxon>Bacteroidota</taxon>
        <taxon>Flavobacteriia</taxon>
        <taxon>Flavobacteriales</taxon>
        <taxon>Flavobacteriaceae</taxon>
        <taxon>Flavobacterium</taxon>
    </lineage>
</organism>
<gene>
    <name evidence="15" type="ORF">FUA48_13415</name>
</gene>
<evidence type="ECO:0000256" key="4">
    <source>
        <dbReference type="ARBA" id="ARBA00012564"/>
    </source>
</evidence>
<dbReference type="EC" id="3.4.11.2" evidence="4"/>
<dbReference type="Pfam" id="PF01433">
    <property type="entry name" value="Peptidase_M1"/>
    <property type="match status" value="1"/>
</dbReference>
<keyword evidence="7" id="KW-0645">Protease</keyword>
<dbReference type="RefSeq" id="WP_147583999.1">
    <property type="nucleotide sequence ID" value="NZ_CP042831.1"/>
</dbReference>
<sequence>MKHYFLAAILLLSLSGFAQQYKKADFKTLDAYLTFDVSHKKVMGKVKYTFDLLEKTDTITIDAHDMDYANVTINGKKAGFVDAPHALKLYKGYKKGKNTLEFDYTAQPKQTLYFVGEGDGLQIWTQGQGKYTSHWLPSFDDMNEKVIFNITIGYEPGFTVLSNGSAHTQSIIGDKNLYWHYKMQNPMSSYLVMLAIGKFDKKIEISQSGTPIHLYYRPEDLSKFEPTYRYSKQIFDFFEKEIGVQYAWGIYRQIPVLDFLYAGMENTTSTIFSQDYVVDNIGFNDRTYVNVNAHELAHQWFGDLITAKSGEHHWLQEGFATYYALLAEQELYGDNHFYYELYQMAERLQQASKTDTIPILNEKASSLSFYQKGAWALHVLREGVGHENFRKAVKAYLEKYAFKNVDTDDFLAEINKVSNYDTQSFKKRWLENPKFEVGEAIDLLQKNEFIQQYFAIGGLQDKPFEENQEMFTNIMESDAFWPLKEEVLFQLAEVPFDKKAVIVRAAMKTNNVKIRQAVARTVTTIPDEFFDEYKSLMKDESYITREIALNVLCTRFPEKIGEFLDVSDTWVGFNDKNLRILWLTFAYTTEGYRSDLKESYYSELQEYASPKYESSIRQNALSNLMYIGKQDEVVLINLARATQHHKWQFAKFGRDNIRKLLKKDGYRDAFTAILPQLKDNERKRLEQLLVE</sequence>
<keyword evidence="9" id="KW-0378">Hydrolase</keyword>
<name>A0A5B9FU70_9FLAO</name>
<evidence type="ECO:0000313" key="15">
    <source>
        <dbReference type="EMBL" id="QEE50535.1"/>
    </source>
</evidence>
<dbReference type="KEGG" id="fak:FUA48_13415"/>
<dbReference type="GO" id="GO:0043171">
    <property type="term" value="P:peptide catabolic process"/>
    <property type="evidence" value="ECO:0007669"/>
    <property type="project" value="TreeGrafter"/>
</dbReference>
<evidence type="ECO:0000313" key="16">
    <source>
        <dbReference type="Proteomes" id="UP000321222"/>
    </source>
</evidence>
<dbReference type="InterPro" id="IPR050344">
    <property type="entry name" value="Peptidase_M1_aminopeptidases"/>
</dbReference>
<evidence type="ECO:0000256" key="6">
    <source>
        <dbReference type="ARBA" id="ARBA00022438"/>
    </source>
</evidence>
<dbReference type="SUPFAM" id="SSF55486">
    <property type="entry name" value="Metalloproteases ('zincins'), catalytic domain"/>
    <property type="match status" value="1"/>
</dbReference>
<keyword evidence="8" id="KW-0479">Metal-binding</keyword>
<dbReference type="GO" id="GO:0016285">
    <property type="term" value="F:alanyl aminopeptidase activity"/>
    <property type="evidence" value="ECO:0007669"/>
    <property type="project" value="UniProtKB-EC"/>
</dbReference>
<dbReference type="InterPro" id="IPR016024">
    <property type="entry name" value="ARM-type_fold"/>
</dbReference>
<evidence type="ECO:0000256" key="5">
    <source>
        <dbReference type="ARBA" id="ARBA00015611"/>
    </source>
</evidence>
<evidence type="ECO:0000256" key="10">
    <source>
        <dbReference type="ARBA" id="ARBA00022833"/>
    </source>
</evidence>
<evidence type="ECO:0000259" key="14">
    <source>
        <dbReference type="Pfam" id="PF17900"/>
    </source>
</evidence>
<dbReference type="InterPro" id="IPR042097">
    <property type="entry name" value="Aminopeptidase_N-like_N_sf"/>
</dbReference>
<dbReference type="Proteomes" id="UP000321222">
    <property type="component" value="Chromosome"/>
</dbReference>
<evidence type="ECO:0000256" key="1">
    <source>
        <dbReference type="ARBA" id="ARBA00000098"/>
    </source>
</evidence>
<dbReference type="GO" id="GO:0005615">
    <property type="term" value="C:extracellular space"/>
    <property type="evidence" value="ECO:0007669"/>
    <property type="project" value="TreeGrafter"/>
</dbReference>
<dbReference type="InterPro" id="IPR027268">
    <property type="entry name" value="Peptidase_M4/M1_CTD_sf"/>
</dbReference>
<dbReference type="InterPro" id="IPR001930">
    <property type="entry name" value="Peptidase_M1"/>
</dbReference>
<dbReference type="GO" id="GO:0008270">
    <property type="term" value="F:zinc ion binding"/>
    <property type="evidence" value="ECO:0007669"/>
    <property type="project" value="InterPro"/>
</dbReference>
<dbReference type="SUPFAM" id="SSF63737">
    <property type="entry name" value="Leukotriene A4 hydrolase N-terminal domain"/>
    <property type="match status" value="1"/>
</dbReference>
<dbReference type="SUPFAM" id="SSF48371">
    <property type="entry name" value="ARM repeat"/>
    <property type="match status" value="1"/>
</dbReference>
<dbReference type="PANTHER" id="PTHR11533:SF174">
    <property type="entry name" value="PUROMYCIN-SENSITIVE AMINOPEPTIDASE-RELATED"/>
    <property type="match status" value="1"/>
</dbReference>
<feature type="signal peptide" evidence="12">
    <location>
        <begin position="1"/>
        <end position="18"/>
    </location>
</feature>
<dbReference type="GO" id="GO:0070006">
    <property type="term" value="F:metalloaminopeptidase activity"/>
    <property type="evidence" value="ECO:0007669"/>
    <property type="project" value="TreeGrafter"/>
</dbReference>
<evidence type="ECO:0000256" key="12">
    <source>
        <dbReference type="SAM" id="SignalP"/>
    </source>
</evidence>
<evidence type="ECO:0000256" key="7">
    <source>
        <dbReference type="ARBA" id="ARBA00022670"/>
    </source>
</evidence>
<reference evidence="15 16" key="1">
    <citation type="submission" date="2019-08" db="EMBL/GenBank/DDBJ databases">
        <title>Flavobacterium alkalisoli sp. nov., isolated from rhizosphere soil of Suaeda salsa.</title>
        <authorList>
            <person name="Sun J.-Q."/>
            <person name="Xu L."/>
        </authorList>
    </citation>
    <scope>NUCLEOTIDE SEQUENCE [LARGE SCALE GENOMIC DNA]</scope>
    <source>
        <strain evidence="15 16">XS-5</strain>
    </source>
</reference>
<comment type="cofactor">
    <cofactor evidence="2">
        <name>Zn(2+)</name>
        <dbReference type="ChEBI" id="CHEBI:29105"/>
    </cofactor>
</comment>
<dbReference type="GO" id="GO:0005737">
    <property type="term" value="C:cytoplasm"/>
    <property type="evidence" value="ECO:0007669"/>
    <property type="project" value="TreeGrafter"/>
</dbReference>
<feature type="chain" id="PRO_5022965507" description="Aminopeptidase N" evidence="12">
    <location>
        <begin position="19"/>
        <end position="691"/>
    </location>
</feature>
<dbReference type="PANTHER" id="PTHR11533">
    <property type="entry name" value="PROTEASE M1 ZINC METALLOPROTEASE"/>
    <property type="match status" value="1"/>
</dbReference>
<protein>
    <recommendedName>
        <fullName evidence="5">Aminopeptidase N</fullName>
        <ecNumber evidence="4">3.4.11.2</ecNumber>
    </recommendedName>
</protein>